<feature type="transmembrane region" description="Helical" evidence="9">
    <location>
        <begin position="140"/>
        <end position="161"/>
    </location>
</feature>
<feature type="transmembrane region" description="Helical" evidence="9">
    <location>
        <begin position="208"/>
        <end position="233"/>
    </location>
</feature>
<dbReference type="EMBL" id="CP095008">
    <property type="protein sequence ID" value="UOO97189.1"/>
    <property type="molecule type" value="Genomic_DNA"/>
</dbReference>
<dbReference type="InterPro" id="IPR011864">
    <property type="entry name" value="Phosphate_PstC"/>
</dbReference>
<dbReference type="KEGG" id="hdo:MUK72_17555"/>
<dbReference type="PROSITE" id="PS50928">
    <property type="entry name" value="ABC_TM1"/>
    <property type="match status" value="1"/>
</dbReference>
<feature type="transmembrane region" description="Helical" evidence="9">
    <location>
        <begin position="21"/>
        <end position="41"/>
    </location>
</feature>
<dbReference type="Gene3D" id="1.10.3720.10">
    <property type="entry name" value="MetI-like"/>
    <property type="match status" value="1"/>
</dbReference>
<evidence type="ECO:0000256" key="5">
    <source>
        <dbReference type="ARBA" id="ARBA00022592"/>
    </source>
</evidence>
<evidence type="ECO:0000256" key="9">
    <source>
        <dbReference type="RuleBase" id="RU363032"/>
    </source>
</evidence>
<keyword evidence="5 10" id="KW-0592">Phosphate transport</keyword>
<keyword evidence="7 9" id="KW-1133">Transmembrane helix</keyword>
<organism evidence="12 13">
    <name type="scientific">Halococcus dombrowskii</name>
    <dbReference type="NCBI Taxonomy" id="179637"/>
    <lineage>
        <taxon>Archaea</taxon>
        <taxon>Methanobacteriati</taxon>
        <taxon>Methanobacteriota</taxon>
        <taxon>Stenosarchaea group</taxon>
        <taxon>Halobacteria</taxon>
        <taxon>Halobacteriales</taxon>
        <taxon>Halococcaceae</taxon>
        <taxon>Halococcus</taxon>
    </lineage>
</organism>
<proteinExistence type="inferred from homology"/>
<accession>A0AAX3ASS7</accession>
<keyword evidence="6 9" id="KW-0812">Transmembrane</keyword>
<evidence type="ECO:0000256" key="4">
    <source>
        <dbReference type="ARBA" id="ARBA00022475"/>
    </source>
</evidence>
<keyword evidence="4 10" id="KW-1003">Cell membrane</keyword>
<feature type="transmembrane region" description="Helical" evidence="9">
    <location>
        <begin position="47"/>
        <end position="64"/>
    </location>
</feature>
<keyword evidence="8 9" id="KW-0472">Membrane</keyword>
<evidence type="ECO:0000256" key="3">
    <source>
        <dbReference type="ARBA" id="ARBA00022448"/>
    </source>
</evidence>
<dbReference type="GO" id="GO:0006817">
    <property type="term" value="P:phosphate ion transport"/>
    <property type="evidence" value="ECO:0007669"/>
    <property type="project" value="UniProtKB-KW"/>
</dbReference>
<comment type="subcellular location">
    <subcellularLocation>
        <location evidence="1 9">Cell membrane</location>
        <topology evidence="1 9">Multi-pass membrane protein</topology>
    </subcellularLocation>
</comment>
<dbReference type="RefSeq" id="WP_244706617.1">
    <property type="nucleotide sequence ID" value="NZ_BAAADN010000013.1"/>
</dbReference>
<evidence type="ECO:0000256" key="7">
    <source>
        <dbReference type="ARBA" id="ARBA00022989"/>
    </source>
</evidence>
<evidence type="ECO:0000256" key="2">
    <source>
        <dbReference type="ARBA" id="ARBA00007069"/>
    </source>
</evidence>
<sequence>MSSINNRTADRIVHSVRTTDRQALIVGVASVVCLLGAFVGFLAGSSLTAVFVAGFLLVVSYGWYARQALTAKGLTFLATVSTLLTMGLIIVFVLREALPAIRYMGLIDLISYTNEPMWNTGGEQIYSLAPALVGTVIETLLAVAIAGPLGVAGALFISEVAPGWLREILKPGIEILAGIPSIVFGYLGLVVLNPYFSSSSAFGLPGLGSLFAVGLVVGVMALPTVVSVAEDAISSVPESMKQGSLALGATDWQTMTGITMPAAFSGISAAVLLGVGRAVGETMAATVILGNVTELPTPVFDVFDNTITLTSLIASQYGNASGLHVNALFAAGAVLFVTVMVISVVSQMIEHRMVRRLGGKQ</sequence>
<keyword evidence="12" id="KW-0614">Plasmid</keyword>
<evidence type="ECO:0000256" key="8">
    <source>
        <dbReference type="ARBA" id="ARBA00023136"/>
    </source>
</evidence>
<feature type="transmembrane region" description="Helical" evidence="9">
    <location>
        <begin position="327"/>
        <end position="346"/>
    </location>
</feature>
<evidence type="ECO:0000313" key="12">
    <source>
        <dbReference type="EMBL" id="UOO97189.1"/>
    </source>
</evidence>
<feature type="transmembrane region" description="Helical" evidence="9">
    <location>
        <begin position="76"/>
        <end position="94"/>
    </location>
</feature>
<dbReference type="InterPro" id="IPR051124">
    <property type="entry name" value="Phosphate_Transport_Permease"/>
</dbReference>
<evidence type="ECO:0000313" key="13">
    <source>
        <dbReference type="Proteomes" id="UP000830542"/>
    </source>
</evidence>
<feature type="transmembrane region" description="Helical" evidence="9">
    <location>
        <begin position="173"/>
        <end position="196"/>
    </location>
</feature>
<dbReference type="GO" id="GO:0005315">
    <property type="term" value="F:phosphate transmembrane transporter activity"/>
    <property type="evidence" value="ECO:0007669"/>
    <property type="project" value="InterPro"/>
</dbReference>
<dbReference type="PANTHER" id="PTHR30425">
    <property type="entry name" value="PHOSPHATE TRANSPORT SYSTEM PERMEASE PROTEIN PST"/>
    <property type="match status" value="1"/>
</dbReference>
<keyword evidence="3 9" id="KW-0813">Transport</keyword>
<dbReference type="Proteomes" id="UP000830542">
    <property type="component" value="Plasmid unnamed3"/>
</dbReference>
<dbReference type="Pfam" id="PF00528">
    <property type="entry name" value="BPD_transp_1"/>
    <property type="match status" value="1"/>
</dbReference>
<dbReference type="InterPro" id="IPR035906">
    <property type="entry name" value="MetI-like_sf"/>
</dbReference>
<dbReference type="GO" id="GO:0005886">
    <property type="term" value="C:plasma membrane"/>
    <property type="evidence" value="ECO:0007669"/>
    <property type="project" value="UniProtKB-SubCell"/>
</dbReference>
<dbReference type="InterPro" id="IPR000515">
    <property type="entry name" value="MetI-like"/>
</dbReference>
<name>A0AAX3ASS7_HALDO</name>
<evidence type="ECO:0000259" key="11">
    <source>
        <dbReference type="PROSITE" id="PS50928"/>
    </source>
</evidence>
<evidence type="ECO:0000256" key="10">
    <source>
        <dbReference type="RuleBase" id="RU363054"/>
    </source>
</evidence>
<dbReference type="CDD" id="cd06261">
    <property type="entry name" value="TM_PBP2"/>
    <property type="match status" value="1"/>
</dbReference>
<evidence type="ECO:0000256" key="6">
    <source>
        <dbReference type="ARBA" id="ARBA00022692"/>
    </source>
</evidence>
<comment type="similarity">
    <text evidence="2 10">Belongs to the binding-protein-dependent transport system permease family. CysTW subfamily.</text>
</comment>
<evidence type="ECO:0000256" key="1">
    <source>
        <dbReference type="ARBA" id="ARBA00004651"/>
    </source>
</evidence>
<reference evidence="12" key="1">
    <citation type="submission" date="2022-04" db="EMBL/GenBank/DDBJ databases">
        <title>Sequencing and genomic assembly of Halococcus dombrowskii.</title>
        <authorList>
            <person name="Lim S.W."/>
            <person name="MacLea K.S."/>
        </authorList>
    </citation>
    <scope>NUCLEOTIDE SEQUENCE</scope>
    <source>
        <strain evidence="12">H4</strain>
        <plasmid evidence="12">unnamed3</plasmid>
    </source>
</reference>
<dbReference type="NCBIfam" id="TIGR02138">
    <property type="entry name" value="phosphate_pstC"/>
    <property type="match status" value="1"/>
</dbReference>
<dbReference type="SUPFAM" id="SSF161098">
    <property type="entry name" value="MetI-like"/>
    <property type="match status" value="1"/>
</dbReference>
<dbReference type="AlphaFoldDB" id="A0AAX3ASS7"/>
<keyword evidence="13" id="KW-1185">Reference proteome</keyword>
<gene>
    <name evidence="12" type="primary">pstC</name>
    <name evidence="12" type="ORF">MUK72_17555</name>
</gene>
<dbReference type="GeneID" id="71763693"/>
<feature type="domain" description="ABC transmembrane type-1" evidence="11">
    <location>
        <begin position="132"/>
        <end position="346"/>
    </location>
</feature>
<geneLocation type="plasmid" evidence="12 13">
    <name>unnamed3</name>
</geneLocation>
<comment type="function">
    <text evidence="10">Part of the binding-protein-dependent transport system for phosphate; probably responsible for the translocation of the substrate across the membrane.</text>
</comment>
<dbReference type="PANTHER" id="PTHR30425:SF1">
    <property type="entry name" value="PHOSPHATE TRANSPORT SYSTEM PERMEASE PROTEIN PSTC"/>
    <property type="match status" value="1"/>
</dbReference>
<protein>
    <recommendedName>
        <fullName evidence="10">Phosphate transport system permease protein</fullName>
    </recommendedName>
</protein>
<feature type="transmembrane region" description="Helical" evidence="9">
    <location>
        <begin position="254"/>
        <end position="275"/>
    </location>
</feature>